<comment type="caution">
    <text evidence="2">The sequence shown here is derived from an EMBL/GenBank/DDBJ whole genome shotgun (WGS) entry which is preliminary data.</text>
</comment>
<sequence length="70" mass="7921">MIILAQWRDVIVTGSYDDVRKAFWQAQTHCLTLGWWGLLSALVYNWIAIIGNISEMGRITQQAREQGLGG</sequence>
<keyword evidence="3" id="KW-1185">Reference proteome</keyword>
<organism evidence="2 3">
    <name type="scientific">Gordonia asplenii</name>
    <dbReference type="NCBI Taxonomy" id="2725283"/>
    <lineage>
        <taxon>Bacteria</taxon>
        <taxon>Bacillati</taxon>
        <taxon>Actinomycetota</taxon>
        <taxon>Actinomycetes</taxon>
        <taxon>Mycobacteriales</taxon>
        <taxon>Gordoniaceae</taxon>
        <taxon>Gordonia</taxon>
    </lineage>
</organism>
<keyword evidence="1" id="KW-1133">Transmembrane helix</keyword>
<accession>A0A848KQD9</accession>
<feature type="transmembrane region" description="Helical" evidence="1">
    <location>
        <begin position="33"/>
        <end position="54"/>
    </location>
</feature>
<keyword evidence="1" id="KW-0472">Membrane</keyword>
<gene>
    <name evidence="2" type="ORF">HH308_08340</name>
</gene>
<keyword evidence="1" id="KW-0812">Transmembrane</keyword>
<dbReference type="Proteomes" id="UP000550729">
    <property type="component" value="Unassembled WGS sequence"/>
</dbReference>
<reference evidence="2 3" key="1">
    <citation type="submission" date="2020-04" db="EMBL/GenBank/DDBJ databases">
        <title>Gordonia sp. nov. TBRC 11910.</title>
        <authorList>
            <person name="Suriyachadkun C."/>
        </authorList>
    </citation>
    <scope>NUCLEOTIDE SEQUENCE [LARGE SCALE GENOMIC DNA]</scope>
    <source>
        <strain evidence="2 3">TBRC 11910</strain>
    </source>
</reference>
<dbReference type="AlphaFoldDB" id="A0A848KQD9"/>
<evidence type="ECO:0000313" key="3">
    <source>
        <dbReference type="Proteomes" id="UP000550729"/>
    </source>
</evidence>
<proteinExistence type="predicted"/>
<protein>
    <submittedName>
        <fullName evidence="2">Uncharacterized protein</fullName>
    </submittedName>
</protein>
<evidence type="ECO:0000313" key="2">
    <source>
        <dbReference type="EMBL" id="NMO01224.1"/>
    </source>
</evidence>
<name>A0A848KQD9_9ACTN</name>
<evidence type="ECO:0000256" key="1">
    <source>
        <dbReference type="SAM" id="Phobius"/>
    </source>
</evidence>
<dbReference type="EMBL" id="JABBNB010000007">
    <property type="protein sequence ID" value="NMO01224.1"/>
    <property type="molecule type" value="Genomic_DNA"/>
</dbReference>